<keyword evidence="1" id="KW-0472">Membrane</keyword>
<dbReference type="AlphaFoldDB" id="A0A540VJS3"/>
<keyword evidence="1" id="KW-0812">Transmembrane</keyword>
<evidence type="ECO:0000256" key="1">
    <source>
        <dbReference type="SAM" id="Phobius"/>
    </source>
</evidence>
<keyword evidence="1" id="KW-1133">Transmembrane helix</keyword>
<dbReference type="Proteomes" id="UP000317371">
    <property type="component" value="Unassembled WGS sequence"/>
</dbReference>
<evidence type="ECO:0000313" key="3">
    <source>
        <dbReference type="Proteomes" id="UP000317371"/>
    </source>
</evidence>
<name>A0A540VJS3_9CHLR</name>
<comment type="caution">
    <text evidence="2">The sequence shown here is derived from an EMBL/GenBank/DDBJ whole genome shotgun (WGS) entry which is preliminary data.</text>
</comment>
<dbReference type="EMBL" id="VIGC01000005">
    <property type="protein sequence ID" value="TQE97025.1"/>
    <property type="molecule type" value="Genomic_DNA"/>
</dbReference>
<sequence length="677" mass="72629">MKSNRKWLQLLLHRLRPPGTVWRQYPGRNSAAVRLVDTLGKFLPGFTSLAIVFLCLALFGGRALAQDGSSDTGGSSVGGLNPFGTYRLNQSPFLMNLCKVYQEQFQGTFWILLSQNQQELWTVPDPSGTEAPPTFYLDDFGEALTVYRCEAGPQTLVPVPGVVQPAAPELAQPAAPPALVQPPLTAVLPDARLEAVRPGLPVIAVLPDITLLPAERVRELPPWFPPATVQVQLTDAAGRTVNLQPDPVPDSWRHVFPQDSPAGEYRLRLRSGSDVQEVPLFVGVAPRVYVHPADSPEPAARFDGAGEVMITYADFPPDHTVLVALFRVVPALIPDTLTGVDYDWAPVAQWSVQMPDSGRHRHRLTEHVPLARGESLSGNYLLLACDAAACHKTPELILAPTGEGLLGQYQVAEIRWPRVFHEPFAIAPPPAATGSGLVLELAAAGPPADAPDTLAGLTFEVTAHDPEAGPDNGDGIAAVTLAVFDSRGVLVYTKQEDEPAYCALGGTAPCPTWEFAAQGYRWPGGQAMAGGLHTLRAMAATPDGRFQIQEWTVSLWRPPLVAHITRTGEAGPSAVIQGGLVFQVEALDPARGLVDGSGIEGVELTIFGPDGALRHRRVERTAAFCAFGGDSRCNVWSLAGGRWPDGSAIRPGLHRLVATVHGEDGRQRTVEQAVLIP</sequence>
<proteinExistence type="predicted"/>
<dbReference type="InParanoid" id="A0A540VJS3"/>
<evidence type="ECO:0000313" key="2">
    <source>
        <dbReference type="EMBL" id="TQE97025.1"/>
    </source>
</evidence>
<feature type="transmembrane region" description="Helical" evidence="1">
    <location>
        <begin position="39"/>
        <end position="59"/>
    </location>
</feature>
<accession>A0A540VJS3</accession>
<gene>
    <name evidence="2" type="ORF">FKZ61_05145</name>
</gene>
<keyword evidence="3" id="KW-1185">Reference proteome</keyword>
<organism evidence="2 3">
    <name type="scientific">Litorilinea aerophila</name>
    <dbReference type="NCBI Taxonomy" id="1204385"/>
    <lineage>
        <taxon>Bacteria</taxon>
        <taxon>Bacillati</taxon>
        <taxon>Chloroflexota</taxon>
        <taxon>Caldilineae</taxon>
        <taxon>Caldilineales</taxon>
        <taxon>Caldilineaceae</taxon>
        <taxon>Litorilinea</taxon>
    </lineage>
</organism>
<protein>
    <submittedName>
        <fullName evidence="2">Uncharacterized protein</fullName>
    </submittedName>
</protein>
<reference evidence="2 3" key="1">
    <citation type="submission" date="2019-06" db="EMBL/GenBank/DDBJ databases">
        <title>Genome sequence of Litorilinea aerophila BAA-2444.</title>
        <authorList>
            <person name="Maclea K.S."/>
            <person name="Maurais E.G."/>
            <person name="Iannazzi L.C."/>
        </authorList>
    </citation>
    <scope>NUCLEOTIDE SEQUENCE [LARGE SCALE GENOMIC DNA]</scope>
    <source>
        <strain evidence="2 3">ATCC BAA-2444</strain>
    </source>
</reference>
<dbReference type="RefSeq" id="WP_141609010.1">
    <property type="nucleotide sequence ID" value="NZ_VIGC02000005.1"/>
</dbReference>